<dbReference type="SUPFAM" id="SSF55729">
    <property type="entry name" value="Acyl-CoA N-acyltransferases (Nat)"/>
    <property type="match status" value="1"/>
</dbReference>
<accession>A0ABT1KTV3</accession>
<reference evidence="2 3" key="1">
    <citation type="submission" date="2022-06" db="EMBL/GenBank/DDBJ databases">
        <authorList>
            <person name="So Y."/>
        </authorList>
    </citation>
    <scope>NUCLEOTIDE SEQUENCE [LARGE SCALE GENOMIC DNA]</scope>
    <source>
        <strain evidence="2 3">STR3</strain>
    </source>
</reference>
<protein>
    <submittedName>
        <fullName evidence="2">GNAT family N-acetyltransferase</fullName>
        <ecNumber evidence="2">2.3.1.-</ecNumber>
    </submittedName>
</protein>
<dbReference type="EMBL" id="JANARS010000002">
    <property type="protein sequence ID" value="MCP3421183.1"/>
    <property type="molecule type" value="Genomic_DNA"/>
</dbReference>
<keyword evidence="3" id="KW-1185">Reference proteome</keyword>
<dbReference type="PROSITE" id="PS51186">
    <property type="entry name" value="GNAT"/>
    <property type="match status" value="1"/>
</dbReference>
<dbReference type="Proteomes" id="UP001204524">
    <property type="component" value="Unassembled WGS sequence"/>
</dbReference>
<dbReference type="GO" id="GO:0016746">
    <property type="term" value="F:acyltransferase activity"/>
    <property type="evidence" value="ECO:0007669"/>
    <property type="project" value="UniProtKB-KW"/>
</dbReference>
<gene>
    <name evidence="2" type="ORF">NCI01_05185</name>
</gene>
<sequence>MIAHGARTWRRATAEDAVALRDLERSASRAGLAHVFGELPYPDDDVLARWALLLDDPGVVVEVVEDDDGLVALTAHDGATLRHLAVRPDHWSAGLGREGFLRAQAAGARRLWVLEANGRARRLYESLGWAPSGVTQECPWPPFPVEVEYAAP</sequence>
<proteinExistence type="predicted"/>
<keyword evidence="2" id="KW-0012">Acyltransferase</keyword>
<evidence type="ECO:0000259" key="1">
    <source>
        <dbReference type="PROSITE" id="PS51186"/>
    </source>
</evidence>
<organism evidence="2 3">
    <name type="scientific">Nocardioides pinisoli</name>
    <dbReference type="NCBI Taxonomy" id="2950279"/>
    <lineage>
        <taxon>Bacteria</taxon>
        <taxon>Bacillati</taxon>
        <taxon>Actinomycetota</taxon>
        <taxon>Actinomycetes</taxon>
        <taxon>Propionibacteriales</taxon>
        <taxon>Nocardioidaceae</taxon>
        <taxon>Nocardioides</taxon>
    </lineage>
</organism>
<comment type="caution">
    <text evidence="2">The sequence shown here is derived from an EMBL/GenBank/DDBJ whole genome shotgun (WGS) entry which is preliminary data.</text>
</comment>
<dbReference type="EC" id="2.3.1.-" evidence="2"/>
<name>A0ABT1KTV3_9ACTN</name>
<dbReference type="Pfam" id="PF13508">
    <property type="entry name" value="Acetyltransf_7"/>
    <property type="match status" value="1"/>
</dbReference>
<evidence type="ECO:0000313" key="3">
    <source>
        <dbReference type="Proteomes" id="UP001204524"/>
    </source>
</evidence>
<dbReference type="InterPro" id="IPR000182">
    <property type="entry name" value="GNAT_dom"/>
</dbReference>
<feature type="domain" description="N-acetyltransferase" evidence="1">
    <location>
        <begin position="7"/>
        <end position="152"/>
    </location>
</feature>
<dbReference type="RefSeq" id="WP_254180413.1">
    <property type="nucleotide sequence ID" value="NZ_JANARS010000002.1"/>
</dbReference>
<dbReference type="Gene3D" id="3.40.630.30">
    <property type="match status" value="1"/>
</dbReference>
<evidence type="ECO:0000313" key="2">
    <source>
        <dbReference type="EMBL" id="MCP3421183.1"/>
    </source>
</evidence>
<dbReference type="InterPro" id="IPR016181">
    <property type="entry name" value="Acyl_CoA_acyltransferase"/>
</dbReference>
<keyword evidence="2" id="KW-0808">Transferase</keyword>